<evidence type="ECO:0000313" key="7">
    <source>
        <dbReference type="EMBL" id="MDR6968546.1"/>
    </source>
</evidence>
<feature type="chain" id="PRO_5045097505" evidence="5">
    <location>
        <begin position="26"/>
        <end position="540"/>
    </location>
</feature>
<dbReference type="RefSeq" id="WP_310027149.1">
    <property type="nucleotide sequence ID" value="NZ_JAVDVI010000011.1"/>
</dbReference>
<feature type="domain" description="Beta-xylosidase C-terminal Concanavalin A-like" evidence="6">
    <location>
        <begin position="330"/>
        <end position="532"/>
    </location>
</feature>
<dbReference type="PANTHER" id="PTHR42812:SF15">
    <property type="entry name" value="HYDROLASE, PUTATIVE (AFU_ORTHOLOGUE AFUA_2G00930)-RELATED"/>
    <property type="match status" value="1"/>
</dbReference>
<dbReference type="InterPro" id="IPR051795">
    <property type="entry name" value="Glycosyl_Hydrlase_43"/>
</dbReference>
<evidence type="ECO:0000256" key="5">
    <source>
        <dbReference type="SAM" id="SignalP"/>
    </source>
</evidence>
<name>A0ABU1TRP9_9FLAO</name>
<gene>
    <name evidence="7" type="ORF">J2X31_002569</name>
</gene>
<dbReference type="CDD" id="cd09001">
    <property type="entry name" value="GH43_FsAxh1-like"/>
    <property type="match status" value="1"/>
</dbReference>
<dbReference type="Gene3D" id="2.115.10.20">
    <property type="entry name" value="Glycosyl hydrolase domain, family 43"/>
    <property type="match status" value="1"/>
</dbReference>
<keyword evidence="3 4" id="KW-0326">Glycosidase</keyword>
<evidence type="ECO:0000313" key="8">
    <source>
        <dbReference type="Proteomes" id="UP001255185"/>
    </source>
</evidence>
<dbReference type="SUPFAM" id="SSF49899">
    <property type="entry name" value="Concanavalin A-like lectins/glucanases"/>
    <property type="match status" value="1"/>
</dbReference>
<accession>A0ABU1TRP9</accession>
<dbReference type="Pfam" id="PF17851">
    <property type="entry name" value="GH43_C2"/>
    <property type="match status" value="1"/>
</dbReference>
<dbReference type="PANTHER" id="PTHR42812">
    <property type="entry name" value="BETA-XYLOSIDASE"/>
    <property type="match status" value="1"/>
</dbReference>
<evidence type="ECO:0000256" key="1">
    <source>
        <dbReference type="ARBA" id="ARBA00009865"/>
    </source>
</evidence>
<keyword evidence="5" id="KW-0732">Signal</keyword>
<dbReference type="Proteomes" id="UP001255185">
    <property type="component" value="Unassembled WGS sequence"/>
</dbReference>
<keyword evidence="8" id="KW-1185">Reference proteome</keyword>
<feature type="signal peptide" evidence="5">
    <location>
        <begin position="1"/>
        <end position="25"/>
    </location>
</feature>
<comment type="similarity">
    <text evidence="1 4">Belongs to the glycosyl hydrolase 43 family.</text>
</comment>
<evidence type="ECO:0000256" key="2">
    <source>
        <dbReference type="ARBA" id="ARBA00022801"/>
    </source>
</evidence>
<keyword evidence="2 4" id="KW-0378">Hydrolase</keyword>
<evidence type="ECO:0000259" key="6">
    <source>
        <dbReference type="Pfam" id="PF17851"/>
    </source>
</evidence>
<reference evidence="7 8" key="1">
    <citation type="submission" date="2023-07" db="EMBL/GenBank/DDBJ databases">
        <title>Sorghum-associated microbial communities from plants grown in Nebraska, USA.</title>
        <authorList>
            <person name="Schachtman D."/>
        </authorList>
    </citation>
    <scope>NUCLEOTIDE SEQUENCE [LARGE SCALE GENOMIC DNA]</scope>
    <source>
        <strain evidence="7 8">3773</strain>
    </source>
</reference>
<evidence type="ECO:0000256" key="4">
    <source>
        <dbReference type="RuleBase" id="RU361187"/>
    </source>
</evidence>
<comment type="caution">
    <text evidence="7">The sequence shown here is derived from an EMBL/GenBank/DDBJ whole genome shotgun (WGS) entry which is preliminary data.</text>
</comment>
<dbReference type="Gene3D" id="2.60.120.200">
    <property type="match status" value="1"/>
</dbReference>
<proteinExistence type="inferred from homology"/>
<dbReference type="EMBL" id="JAVDVI010000011">
    <property type="protein sequence ID" value="MDR6968546.1"/>
    <property type="molecule type" value="Genomic_DNA"/>
</dbReference>
<dbReference type="InterPro" id="IPR013320">
    <property type="entry name" value="ConA-like_dom_sf"/>
</dbReference>
<dbReference type="InterPro" id="IPR041542">
    <property type="entry name" value="GH43_C2"/>
</dbReference>
<sequence length="540" mass="61454">MIRKIAFLYAVVAFFNCGNNFQLKAQSVSNETTPYTNPVIWADLPDLSITRSGSDFYLISTTMHLMPGAPVMKSKDLVHWETVSYVFDRLTDNSKYDLLDGTVYGRGQWASSIRYHNGKYYVLFSPNDEPFKSYIFSTDDPSGKWKLVSRTDHFHDASLFFDDDGKVYVFYESGMIRELKSDLSGPKEGGIAMKLFERDAEETGLLEGSQVVKHNGEYYLLMISWPKNGRRRQLCYRADNITGPYEKKVILDDNFAGFSNVAQGCIIDDENGNWYGLVFQDRGGVGRVPTLMPCRWVDGWPMLGDENGRVPAEGKIPLKAYDNQNGIISSDDFSNEKLNINWQWNHNPVNEAWSLTNRKGYLRLKTSRVVDNIYLAPNTITQRMYGPKCSGTVSLDVSGMKDGDVSGFSAFNGDSGLLSVMAIGDKKYITMSTNVVQLHEKTKAVLSVEVKEMARIPLKGDKVFFRITADFNLKKDIAQFYYSTDNVTWKPIGQEFKMIFDYRRFFMGTKFAIFNYATKNIGGFVDVDFFEINDTSKEKY</sequence>
<evidence type="ECO:0000256" key="3">
    <source>
        <dbReference type="ARBA" id="ARBA00023295"/>
    </source>
</evidence>
<dbReference type="SUPFAM" id="SSF75005">
    <property type="entry name" value="Arabinanase/levansucrase/invertase"/>
    <property type="match status" value="1"/>
</dbReference>
<dbReference type="InterPro" id="IPR023296">
    <property type="entry name" value="Glyco_hydro_beta-prop_sf"/>
</dbReference>
<dbReference type="InterPro" id="IPR006710">
    <property type="entry name" value="Glyco_hydro_43"/>
</dbReference>
<organism evidence="7 8">
    <name type="scientific">Flavobacterium arsenatis</name>
    <dbReference type="NCBI Taxonomy" id="1484332"/>
    <lineage>
        <taxon>Bacteria</taxon>
        <taxon>Pseudomonadati</taxon>
        <taxon>Bacteroidota</taxon>
        <taxon>Flavobacteriia</taxon>
        <taxon>Flavobacteriales</taxon>
        <taxon>Flavobacteriaceae</taxon>
        <taxon>Flavobacterium</taxon>
    </lineage>
</organism>
<dbReference type="Pfam" id="PF04616">
    <property type="entry name" value="Glyco_hydro_43"/>
    <property type="match status" value="1"/>
</dbReference>
<protein>
    <submittedName>
        <fullName evidence="7">Beta-xylosidase</fullName>
    </submittedName>
</protein>